<dbReference type="AlphaFoldDB" id="A0A397RUU7"/>
<dbReference type="InterPro" id="IPR050985">
    <property type="entry name" value="Alpha-glycosidase_related"/>
</dbReference>
<dbReference type="Proteomes" id="UP000266506">
    <property type="component" value="Unassembled WGS sequence"/>
</dbReference>
<protein>
    <submittedName>
        <fullName evidence="3">Alpha-galactosidase</fullName>
    </submittedName>
</protein>
<dbReference type="GO" id="GO:0016052">
    <property type="term" value="P:carbohydrate catabolic process"/>
    <property type="evidence" value="ECO:0007669"/>
    <property type="project" value="InterPro"/>
</dbReference>
<dbReference type="InParanoid" id="A0A397RUU7"/>
<keyword evidence="2" id="KW-0326">Glycosidase</keyword>
<accession>A0A397RUU7</accession>
<dbReference type="InterPro" id="IPR013785">
    <property type="entry name" value="Aldolase_TIM"/>
</dbReference>
<dbReference type="Pfam" id="PF02065">
    <property type="entry name" value="Melibiase"/>
    <property type="match status" value="1"/>
</dbReference>
<dbReference type="SUPFAM" id="SSF51445">
    <property type="entry name" value="(Trans)glycosidases"/>
    <property type="match status" value="1"/>
</dbReference>
<dbReference type="OrthoDB" id="9758822at2"/>
<sequence length="534" mass="62140">MKLAYTIKGVLFQTEKSDDAVEINVATKQNRTTVILKAKKEIKIESIELTEPYAYNPNDLVFVNGYQSWTDTKEFTVKENLKNIYKVPKFLVNKFAFDKYGDAPFKKYRKGVLHGFDYSYIRGEKPVFIGSYNSRNAYLIINHELKKNQITLEADCKITLTQGDEFTVFDYAMVYGDLDKTIEAFFPKKMEDKNIFGYTSWYNHYQNITEDIILDNLKNIDPRFDLFQIDDGYEQFVGDWLKVDKVKFPNGLEGICKQILDKNVTAGIWLAPFVAEEKSDLYKEHPDWLYKDKEGNPIKCGSNWSGFYVLDIYNENAKAYIVECLTHYKEMGFRFFKLDFLYSVGMIEREDKTRAQITEDAYQLIVDTLTDCKVLGCGAIPSNSAGKFTYLRIGPDVSLIFDDVWFMRFFHRERISTKVTLQNTIYRSIFARSLFLNDPDVFLLRDNNISLSKEQKEALATINALFGNVLMTSDNPGDYDEERKEVLTKILHINQDAKNKKYSRNGDLINISYELDGKVINKVYDTQRGVFNEW</sequence>
<dbReference type="CDD" id="cd14791">
    <property type="entry name" value="GH36"/>
    <property type="match status" value="1"/>
</dbReference>
<evidence type="ECO:0000256" key="2">
    <source>
        <dbReference type="ARBA" id="ARBA00023295"/>
    </source>
</evidence>
<name>A0A397RUU7_9MOLU</name>
<dbReference type="PANTHER" id="PTHR43053:SF3">
    <property type="entry name" value="ALPHA-GALACTOSIDASE C-RELATED"/>
    <property type="match status" value="1"/>
</dbReference>
<dbReference type="PANTHER" id="PTHR43053">
    <property type="entry name" value="GLYCOSIDASE FAMILY 31"/>
    <property type="match status" value="1"/>
</dbReference>
<gene>
    <name evidence="3" type="ORF">EI71_00422</name>
</gene>
<dbReference type="EMBL" id="QXEV01000003">
    <property type="protein sequence ID" value="RIA78110.1"/>
    <property type="molecule type" value="Genomic_DNA"/>
</dbReference>
<evidence type="ECO:0000256" key="1">
    <source>
        <dbReference type="ARBA" id="ARBA00022801"/>
    </source>
</evidence>
<organism evidence="3 4">
    <name type="scientific">Anaeroplasma bactoclasticum</name>
    <dbReference type="NCBI Taxonomy" id="2088"/>
    <lineage>
        <taxon>Bacteria</taxon>
        <taxon>Bacillati</taxon>
        <taxon>Mycoplasmatota</taxon>
        <taxon>Mollicutes</taxon>
        <taxon>Anaeroplasmatales</taxon>
        <taxon>Anaeroplasmataceae</taxon>
        <taxon>Anaeroplasma</taxon>
    </lineage>
</organism>
<dbReference type="InterPro" id="IPR002252">
    <property type="entry name" value="Glyco_hydro_36"/>
</dbReference>
<evidence type="ECO:0000313" key="3">
    <source>
        <dbReference type="EMBL" id="RIA78110.1"/>
    </source>
</evidence>
<keyword evidence="1" id="KW-0378">Hydrolase</keyword>
<dbReference type="GO" id="GO:0004557">
    <property type="term" value="F:alpha-galactosidase activity"/>
    <property type="evidence" value="ECO:0007669"/>
    <property type="project" value="InterPro"/>
</dbReference>
<evidence type="ECO:0000313" key="4">
    <source>
        <dbReference type="Proteomes" id="UP000266506"/>
    </source>
</evidence>
<dbReference type="Gene3D" id="3.20.20.70">
    <property type="entry name" value="Aldolase class I"/>
    <property type="match status" value="1"/>
</dbReference>
<dbReference type="InterPro" id="IPR017853">
    <property type="entry name" value="GH"/>
</dbReference>
<proteinExistence type="predicted"/>
<reference evidence="3 4" key="1">
    <citation type="submission" date="2018-08" db="EMBL/GenBank/DDBJ databases">
        <title>Genomic Encyclopedia of Archaeal and Bacterial Type Strains, Phase II (KMG-II): from individual species to whole genera.</title>
        <authorList>
            <person name="Goeker M."/>
        </authorList>
    </citation>
    <scope>NUCLEOTIDE SEQUENCE [LARGE SCALE GENOMIC DNA]</scope>
    <source>
        <strain evidence="3 4">ATCC 27112</strain>
    </source>
</reference>
<comment type="caution">
    <text evidence="3">The sequence shown here is derived from an EMBL/GenBank/DDBJ whole genome shotgun (WGS) entry which is preliminary data.</text>
</comment>
<keyword evidence="4" id="KW-1185">Reference proteome</keyword>